<feature type="transmembrane region" description="Helical" evidence="1">
    <location>
        <begin position="28"/>
        <end position="45"/>
    </location>
</feature>
<evidence type="ECO:0000256" key="1">
    <source>
        <dbReference type="SAM" id="Phobius"/>
    </source>
</evidence>
<organism evidence="2">
    <name type="scientific">Rhizophora mucronata</name>
    <name type="common">Asiatic mangrove</name>
    <dbReference type="NCBI Taxonomy" id="61149"/>
    <lineage>
        <taxon>Eukaryota</taxon>
        <taxon>Viridiplantae</taxon>
        <taxon>Streptophyta</taxon>
        <taxon>Embryophyta</taxon>
        <taxon>Tracheophyta</taxon>
        <taxon>Spermatophyta</taxon>
        <taxon>Magnoliopsida</taxon>
        <taxon>eudicotyledons</taxon>
        <taxon>Gunneridae</taxon>
        <taxon>Pentapetalae</taxon>
        <taxon>rosids</taxon>
        <taxon>fabids</taxon>
        <taxon>Malpighiales</taxon>
        <taxon>Rhizophoraceae</taxon>
        <taxon>Rhizophora</taxon>
    </lineage>
</organism>
<sequence>MLCIIKIHLYLWGSQVIKMQMDFNTGKPLYFFGIKIVQALFLFFFF</sequence>
<dbReference type="EMBL" id="GGEC01039871">
    <property type="protein sequence ID" value="MBX20355.1"/>
    <property type="molecule type" value="Transcribed_RNA"/>
</dbReference>
<keyword evidence="1" id="KW-1133">Transmembrane helix</keyword>
<protein>
    <submittedName>
        <fullName evidence="2">Uncharacterized protein</fullName>
    </submittedName>
</protein>
<keyword evidence="1" id="KW-0472">Membrane</keyword>
<name>A0A2P2LQW7_RHIMU</name>
<proteinExistence type="predicted"/>
<keyword evidence="1" id="KW-0812">Transmembrane</keyword>
<dbReference type="AlphaFoldDB" id="A0A2P2LQW7"/>
<accession>A0A2P2LQW7</accession>
<reference evidence="2" key="1">
    <citation type="submission" date="2018-02" db="EMBL/GenBank/DDBJ databases">
        <title>Rhizophora mucronata_Transcriptome.</title>
        <authorList>
            <person name="Meera S.P."/>
            <person name="Sreeshan A."/>
            <person name="Augustine A."/>
        </authorList>
    </citation>
    <scope>NUCLEOTIDE SEQUENCE</scope>
    <source>
        <tissue evidence="2">Leaf</tissue>
    </source>
</reference>
<evidence type="ECO:0000313" key="2">
    <source>
        <dbReference type="EMBL" id="MBX20355.1"/>
    </source>
</evidence>